<dbReference type="FunFam" id="2.120.10.80:FF:000024">
    <property type="entry name" value="Kelch-like ECH-associated protein 1"/>
    <property type="match status" value="1"/>
</dbReference>
<dbReference type="Pfam" id="PF01344">
    <property type="entry name" value="Kelch_1"/>
    <property type="match status" value="6"/>
</dbReference>
<evidence type="ECO:0000259" key="8">
    <source>
        <dbReference type="PROSITE" id="PS50097"/>
    </source>
</evidence>
<evidence type="ECO:0000313" key="10">
    <source>
        <dbReference type="Proteomes" id="UP000472271"/>
    </source>
</evidence>
<keyword evidence="6" id="KW-0833">Ubl conjugation pathway</keyword>
<sequence length="575" mass="63266">MVYTFSGMFALFKSLPGAGVDPLVGGFWPMVRMFDTGALRALLTQMFSSGPPPSQVHKVVLASCSPYFRAMFTSSFKECSASEVTLCDVSPQVVGRLIDFAYTSHITVGEKCVLHVLLAMEDVAKACCDFLIKHLEPSNVIGIARFAEEIGCTDLHQKSREYINTHFSEVTKVDEFFSLSHCQLLELISQDSLKVLCETEVYKACTDWVRWDMEGRAQYLHALLNAVHIYALPPKFLKNQLLSCPILSKDFLSKIFQDMTLRKLPPAPHRGTQLVYVAGGYRQHSLSSMEAYDPRRKVWLKLADLGTPCSGLGACALFGLLYTVGGRNLSLQNNTESSALCCYNPMTNLWSQRAPLNTPRNRVGVAVVDGCIYAVGGSQGSTHHNTVERWDPETNCWSFVSPMAVARLGAGVAACGGALYVVGGFDGQNRWSSAEKYQPDTNTWQQLAPMSTVRSGLGLVCFSSYLYAVGGYNGHSQLSSVERYNISRNIWEPRASMQQCRSAHGVAVHCGCIYALGGFNQHGFLSSVERYCPDRNEWTCITNMPIGRSGMGVAVTMEPCPGALQEPEDEDEGDT</sequence>
<dbReference type="InterPro" id="IPR011705">
    <property type="entry name" value="BACK"/>
</dbReference>
<dbReference type="Ensembl" id="ENSSORT00005005594.1">
    <property type="protein sequence ID" value="ENSSORP00005005436.1"/>
    <property type="gene ID" value="ENSSORG00005003230.1"/>
</dbReference>
<dbReference type="SMART" id="SM00225">
    <property type="entry name" value="BTB"/>
    <property type="match status" value="1"/>
</dbReference>
<dbReference type="PIRSF" id="PIRSF037037">
    <property type="entry name" value="Kelch-like_protein_gigaxonin"/>
    <property type="match status" value="1"/>
</dbReference>
<dbReference type="InterPro" id="IPR015915">
    <property type="entry name" value="Kelch-typ_b-propeller"/>
</dbReference>
<dbReference type="GO" id="GO:0006511">
    <property type="term" value="P:ubiquitin-dependent protein catabolic process"/>
    <property type="evidence" value="ECO:0007669"/>
    <property type="project" value="UniProtKB-ARBA"/>
</dbReference>
<keyword evidence="4" id="KW-0963">Cytoplasm</keyword>
<dbReference type="InterPro" id="IPR011333">
    <property type="entry name" value="SKP1/BTB/POZ_sf"/>
</dbReference>
<gene>
    <name evidence="9" type="primary">keap1a</name>
</gene>
<dbReference type="SUPFAM" id="SSF54695">
    <property type="entry name" value="POZ domain"/>
    <property type="match status" value="1"/>
</dbReference>
<evidence type="ECO:0000256" key="4">
    <source>
        <dbReference type="ARBA" id="ARBA00022490"/>
    </source>
</evidence>
<dbReference type="SMART" id="SM00612">
    <property type="entry name" value="Kelch"/>
    <property type="match status" value="6"/>
</dbReference>
<dbReference type="InterPro" id="IPR047098">
    <property type="entry name" value="KEAP1_BACK"/>
</dbReference>
<evidence type="ECO:0000256" key="1">
    <source>
        <dbReference type="ARBA" id="ARBA00004496"/>
    </source>
</evidence>
<dbReference type="Gene3D" id="1.25.40.420">
    <property type="match status" value="1"/>
</dbReference>
<evidence type="ECO:0000256" key="5">
    <source>
        <dbReference type="ARBA" id="ARBA00022737"/>
    </source>
</evidence>
<dbReference type="GO" id="GO:0030536">
    <property type="term" value="P:larval feeding behavior"/>
    <property type="evidence" value="ECO:0007669"/>
    <property type="project" value="UniProtKB-ARBA"/>
</dbReference>
<dbReference type="Pfam" id="PF07707">
    <property type="entry name" value="BACK"/>
    <property type="match status" value="1"/>
</dbReference>
<comment type="function">
    <text evidence="7">Substrate-specific adapter of a BCR (BTB-CUL3-RBX1) E3 ubiquitin ligase complex that regulates the response to oxidative stress by targeting nfe2l2/nrf2 for ubiquitination. Keap1 acts as a key sensor of oxidative and electrophilic stress: in normal conditions, the BCR(KEAP1) complex mediates ubiquitination and degradation of nfe2l2/nrf2, a transcription factor regulating expression of many cytoprotective genes. In response to oxidative stress, different electrophile metabolites trigger non-enzymatic covalent modifications of highly reactive cysteine residues in KEAP1, leading to inactivate the ubiquitin ligase activity of the BCR(KEAP1) complex, promoting nfe2l2/nrf2 nuclear accumulation and expression of phase II detoxifying enzymes.</text>
</comment>
<dbReference type="GO" id="GO:0005737">
    <property type="term" value="C:cytoplasm"/>
    <property type="evidence" value="ECO:0007669"/>
    <property type="project" value="UniProtKB-SubCell"/>
</dbReference>
<comment type="subcellular location">
    <subcellularLocation>
        <location evidence="1">Cytoplasm</location>
    </subcellularLocation>
</comment>
<proteinExistence type="predicted"/>
<comment type="pathway">
    <text evidence="2">Protein modification; protein ubiquitination.</text>
</comment>
<name>A0A672YLF8_9TELE</name>
<dbReference type="FunFam" id="1.25.40.420:FF:000001">
    <property type="entry name" value="Kelch-like family member 12"/>
    <property type="match status" value="1"/>
</dbReference>
<feature type="domain" description="BTB" evidence="8">
    <location>
        <begin position="55"/>
        <end position="110"/>
    </location>
</feature>
<keyword evidence="10" id="KW-1185">Reference proteome</keyword>
<reference evidence="9" key="2">
    <citation type="submission" date="2025-08" db="UniProtKB">
        <authorList>
            <consortium name="Ensembl"/>
        </authorList>
    </citation>
    <scope>IDENTIFICATION</scope>
</reference>
<keyword evidence="5" id="KW-0677">Repeat</keyword>
<reference evidence="9" key="1">
    <citation type="submission" date="2019-06" db="EMBL/GenBank/DDBJ databases">
        <authorList>
            <consortium name="Wellcome Sanger Institute Data Sharing"/>
        </authorList>
    </citation>
    <scope>NUCLEOTIDE SEQUENCE [LARGE SCALE GENOMIC DNA]</scope>
</reference>
<dbReference type="InterPro" id="IPR006652">
    <property type="entry name" value="Kelch_1"/>
</dbReference>
<dbReference type="Pfam" id="PF00651">
    <property type="entry name" value="BTB"/>
    <property type="match status" value="1"/>
</dbReference>
<dbReference type="InParanoid" id="A0A672YLF8"/>
<dbReference type="InterPro" id="IPR000210">
    <property type="entry name" value="BTB/POZ_dom"/>
</dbReference>
<dbReference type="SMART" id="SM00875">
    <property type="entry name" value="BACK"/>
    <property type="match status" value="1"/>
</dbReference>
<dbReference type="Gene3D" id="2.120.10.80">
    <property type="entry name" value="Kelch-type beta propeller"/>
    <property type="match status" value="1"/>
</dbReference>
<dbReference type="GO" id="GO:0071379">
    <property type="term" value="P:cellular response to prostaglandin stimulus"/>
    <property type="evidence" value="ECO:0007669"/>
    <property type="project" value="UniProtKB-ARBA"/>
</dbReference>
<dbReference type="SUPFAM" id="SSF117281">
    <property type="entry name" value="Kelch motif"/>
    <property type="match status" value="1"/>
</dbReference>
<dbReference type="Proteomes" id="UP000472271">
    <property type="component" value="Chromosome 22"/>
</dbReference>
<dbReference type="PROSITE" id="PS50097">
    <property type="entry name" value="BTB"/>
    <property type="match status" value="1"/>
</dbReference>
<dbReference type="CDD" id="cd18458">
    <property type="entry name" value="BACK_KLHL19_KEAP1"/>
    <property type="match status" value="1"/>
</dbReference>
<evidence type="ECO:0000256" key="2">
    <source>
        <dbReference type="ARBA" id="ARBA00004906"/>
    </source>
</evidence>
<dbReference type="PANTHER" id="PTHR45632:SF13">
    <property type="entry name" value="KELCH-LIKE PROTEIN 26"/>
    <property type="match status" value="1"/>
</dbReference>
<keyword evidence="3" id="KW-0880">Kelch repeat</keyword>
<protein>
    <submittedName>
        <fullName evidence="9">Kelch-like ECH-associated protein 1a</fullName>
    </submittedName>
</protein>
<accession>A0A672YLF8</accession>
<dbReference type="GO" id="GO:0071466">
    <property type="term" value="P:cellular response to xenobiotic stimulus"/>
    <property type="evidence" value="ECO:0007669"/>
    <property type="project" value="UniProtKB-ARBA"/>
</dbReference>
<dbReference type="AlphaFoldDB" id="A0A672YLF8"/>
<dbReference type="PANTHER" id="PTHR45632">
    <property type="entry name" value="LD33804P"/>
    <property type="match status" value="1"/>
</dbReference>
<reference evidence="9" key="3">
    <citation type="submission" date="2025-09" db="UniProtKB">
        <authorList>
            <consortium name="Ensembl"/>
        </authorList>
    </citation>
    <scope>IDENTIFICATION</scope>
</reference>
<evidence type="ECO:0000256" key="6">
    <source>
        <dbReference type="ARBA" id="ARBA00022786"/>
    </source>
</evidence>
<dbReference type="Gene3D" id="3.30.710.10">
    <property type="entry name" value="Potassium Channel Kv1.1, Chain A"/>
    <property type="match status" value="1"/>
</dbReference>
<evidence type="ECO:0000256" key="3">
    <source>
        <dbReference type="ARBA" id="ARBA00022441"/>
    </source>
</evidence>
<evidence type="ECO:0000256" key="7">
    <source>
        <dbReference type="ARBA" id="ARBA00056937"/>
    </source>
</evidence>
<evidence type="ECO:0000313" key="9">
    <source>
        <dbReference type="Ensembl" id="ENSSORP00005005436.1"/>
    </source>
</evidence>
<dbReference type="InterPro" id="IPR017096">
    <property type="entry name" value="BTB-kelch_protein"/>
</dbReference>
<organism evidence="9 10">
    <name type="scientific">Sphaeramia orbicularis</name>
    <name type="common">orbiculate cardinalfish</name>
    <dbReference type="NCBI Taxonomy" id="375764"/>
    <lineage>
        <taxon>Eukaryota</taxon>
        <taxon>Metazoa</taxon>
        <taxon>Chordata</taxon>
        <taxon>Craniata</taxon>
        <taxon>Vertebrata</taxon>
        <taxon>Euteleostomi</taxon>
        <taxon>Actinopterygii</taxon>
        <taxon>Neopterygii</taxon>
        <taxon>Teleostei</taxon>
        <taxon>Neoteleostei</taxon>
        <taxon>Acanthomorphata</taxon>
        <taxon>Gobiaria</taxon>
        <taxon>Kurtiformes</taxon>
        <taxon>Apogonoidei</taxon>
        <taxon>Apogonidae</taxon>
        <taxon>Apogoninae</taxon>
        <taxon>Sphaeramia</taxon>
    </lineage>
</organism>